<dbReference type="PROSITE" id="PS50110">
    <property type="entry name" value="RESPONSE_REGULATORY"/>
    <property type="match status" value="1"/>
</dbReference>
<feature type="domain" description="Response regulatory" evidence="4">
    <location>
        <begin position="269"/>
        <end position="385"/>
    </location>
</feature>
<gene>
    <name evidence="5" type="ORF">CWATWH0003_3163</name>
</gene>
<dbReference type="AlphaFoldDB" id="G5J6R5"/>
<dbReference type="PANTHER" id="PTHR44591:SF23">
    <property type="entry name" value="CHEY SUBFAMILY"/>
    <property type="match status" value="1"/>
</dbReference>
<dbReference type="InterPro" id="IPR050595">
    <property type="entry name" value="Bact_response_regulator"/>
</dbReference>
<name>G5J6R5_CROWT</name>
<organism evidence="5 6">
    <name type="scientific">Crocosphaera watsonii WH 0003</name>
    <dbReference type="NCBI Taxonomy" id="423471"/>
    <lineage>
        <taxon>Bacteria</taxon>
        <taxon>Bacillati</taxon>
        <taxon>Cyanobacteriota</taxon>
        <taxon>Cyanophyceae</taxon>
        <taxon>Oscillatoriophycideae</taxon>
        <taxon>Chroococcales</taxon>
        <taxon>Aphanothecaceae</taxon>
        <taxon>Crocosphaera</taxon>
    </lineage>
</organism>
<dbReference type="SMART" id="SM00448">
    <property type="entry name" value="REC"/>
    <property type="match status" value="1"/>
</dbReference>
<evidence type="ECO:0000313" key="5">
    <source>
        <dbReference type="EMBL" id="EHJ12125.1"/>
    </source>
</evidence>
<dbReference type="SUPFAM" id="SSF52172">
    <property type="entry name" value="CheY-like"/>
    <property type="match status" value="1"/>
</dbReference>
<protein>
    <submittedName>
        <fullName evidence="5">Response regulator receiver protein</fullName>
    </submittedName>
</protein>
<dbReference type="InterPro" id="IPR011006">
    <property type="entry name" value="CheY-like_superfamily"/>
</dbReference>
<evidence type="ECO:0000256" key="3">
    <source>
        <dbReference type="SAM" id="MobiDB-lite"/>
    </source>
</evidence>
<evidence type="ECO:0000259" key="4">
    <source>
        <dbReference type="PROSITE" id="PS50110"/>
    </source>
</evidence>
<proteinExistence type="predicted"/>
<feature type="compositionally biased region" description="Polar residues" evidence="3">
    <location>
        <begin position="244"/>
        <end position="261"/>
    </location>
</feature>
<feature type="region of interest" description="Disordered" evidence="3">
    <location>
        <begin position="239"/>
        <end position="261"/>
    </location>
</feature>
<evidence type="ECO:0000256" key="2">
    <source>
        <dbReference type="PROSITE-ProRule" id="PRU00169"/>
    </source>
</evidence>
<dbReference type="GO" id="GO:0000160">
    <property type="term" value="P:phosphorelay signal transduction system"/>
    <property type="evidence" value="ECO:0007669"/>
    <property type="project" value="InterPro"/>
</dbReference>
<accession>G5J6R5</accession>
<dbReference type="PATRIC" id="fig|423471.3.peg.2974"/>
<dbReference type="GeneID" id="88766744"/>
<comment type="caution">
    <text evidence="5">The sequence shown here is derived from an EMBL/GenBank/DDBJ whole genome shotgun (WGS) entry which is preliminary data.</text>
</comment>
<dbReference type="Proteomes" id="UP000003477">
    <property type="component" value="Unassembled WGS sequence"/>
</dbReference>
<sequence>MSVKTASNLMFIASKIEELINQKSSGILKLTHQGKLLVNIYIYSGRLQYIVDEQHRIRRWQRLIKRTCPNWKIPEMWPENEPWEYEILANGISKKELSLNQVKAVIAGVAKECLFEICQQDKIDMTWEVLERQRSALAYCLTLSSAEIHPLLGDVEQMKIKYDRVGCSQINPSMSPIKNEKLDSIKLPVNPRYFDGNFTLWDISQQVKISLTKLVSDLNVLIENQVISLKELPDLASPHKRIQSKTAQTSPQKTNTINPQPSRQKKKTLIACIDDSAVVGFNLKQILSPMGYDVLTIQEPMAGFGELIKHQPDLILLDLHMPNANGYSVCKFLRETPVFNKTPIIILTSQDTMIDRTRAKLAGATDFIAKPPEAKVLLQMLNNLLLN</sequence>
<dbReference type="InterPro" id="IPR001789">
    <property type="entry name" value="Sig_transdc_resp-reg_receiver"/>
</dbReference>
<dbReference type="Pfam" id="PF00072">
    <property type="entry name" value="Response_reg"/>
    <property type="match status" value="1"/>
</dbReference>
<evidence type="ECO:0000256" key="1">
    <source>
        <dbReference type="ARBA" id="ARBA00022553"/>
    </source>
</evidence>
<dbReference type="PANTHER" id="PTHR44591">
    <property type="entry name" value="STRESS RESPONSE REGULATOR PROTEIN 1"/>
    <property type="match status" value="1"/>
</dbReference>
<dbReference type="RefSeq" id="WP_007311256.1">
    <property type="nucleotide sequence ID" value="NZ_AESD01000468.1"/>
</dbReference>
<keyword evidence="1 2" id="KW-0597">Phosphoprotein</keyword>
<dbReference type="EMBL" id="AESD01000468">
    <property type="protein sequence ID" value="EHJ12125.1"/>
    <property type="molecule type" value="Genomic_DNA"/>
</dbReference>
<dbReference type="Gene3D" id="3.40.50.2300">
    <property type="match status" value="1"/>
</dbReference>
<evidence type="ECO:0000313" key="6">
    <source>
        <dbReference type="Proteomes" id="UP000003477"/>
    </source>
</evidence>
<reference evidence="5 6" key="1">
    <citation type="journal article" date="2011" name="Front. Microbiol.">
        <title>Two Strains of Crocosphaera watsonii with Highly Conserved Genomes are Distinguished by Strain-Specific Features.</title>
        <authorList>
            <person name="Bench S.R."/>
            <person name="Ilikchyan I.N."/>
            <person name="Tripp H.J."/>
            <person name="Zehr J.P."/>
        </authorList>
    </citation>
    <scope>NUCLEOTIDE SEQUENCE [LARGE SCALE GENOMIC DNA]</scope>
    <source>
        <strain evidence="5 6">WH 0003</strain>
    </source>
</reference>
<feature type="modified residue" description="4-aspartylphosphate" evidence="2">
    <location>
        <position position="318"/>
    </location>
</feature>